<dbReference type="EMBL" id="HBUF01581271">
    <property type="protein sequence ID" value="CAG6770273.1"/>
    <property type="molecule type" value="Transcribed_RNA"/>
</dbReference>
<evidence type="ECO:0000313" key="1">
    <source>
        <dbReference type="EMBL" id="CAG6770272.1"/>
    </source>
</evidence>
<dbReference type="AlphaFoldDB" id="A0A8D9AT96"/>
<name>A0A8D9AT96_9HEMI</name>
<reference evidence="1" key="1">
    <citation type="submission" date="2021-05" db="EMBL/GenBank/DDBJ databases">
        <authorList>
            <person name="Alioto T."/>
            <person name="Alioto T."/>
            <person name="Gomez Garrido J."/>
        </authorList>
    </citation>
    <scope>NUCLEOTIDE SEQUENCE</scope>
</reference>
<sequence>MCCNLNTFFHHSLAMENESRTSTGQAETMFYFYFLCLHVLDLSQENVVPVLHTLSLSLNFNFDVYFSNYLSFKKLPVACSRVHRKHNCIMFCNRAKRLAFVFISVQIPSIFLCQ</sequence>
<protein>
    <submittedName>
        <fullName evidence="1">Uncharacterized protein</fullName>
    </submittedName>
</protein>
<dbReference type="EMBL" id="HBUF01581269">
    <property type="protein sequence ID" value="CAG6770271.1"/>
    <property type="molecule type" value="Transcribed_RNA"/>
</dbReference>
<dbReference type="EMBL" id="HBUF01581270">
    <property type="protein sequence ID" value="CAG6770272.1"/>
    <property type="molecule type" value="Transcribed_RNA"/>
</dbReference>
<proteinExistence type="predicted"/>
<organism evidence="1">
    <name type="scientific">Cacopsylla melanoneura</name>
    <dbReference type="NCBI Taxonomy" id="428564"/>
    <lineage>
        <taxon>Eukaryota</taxon>
        <taxon>Metazoa</taxon>
        <taxon>Ecdysozoa</taxon>
        <taxon>Arthropoda</taxon>
        <taxon>Hexapoda</taxon>
        <taxon>Insecta</taxon>
        <taxon>Pterygota</taxon>
        <taxon>Neoptera</taxon>
        <taxon>Paraneoptera</taxon>
        <taxon>Hemiptera</taxon>
        <taxon>Sternorrhyncha</taxon>
        <taxon>Psylloidea</taxon>
        <taxon>Psyllidae</taxon>
        <taxon>Psyllinae</taxon>
        <taxon>Cacopsylla</taxon>
    </lineage>
</organism>
<accession>A0A8D9AT96</accession>